<protein>
    <submittedName>
        <fullName evidence="2">Formyl transferase</fullName>
    </submittedName>
</protein>
<accession>A0A5C7E303</accession>
<dbReference type="Gene3D" id="3.40.50.12230">
    <property type="match status" value="1"/>
</dbReference>
<sequence>MKFEKTYVIGRGKIALHCQEVAKKILKSDAFLVQENNHEKLDIFFLGIKNSLIISANNSYIFKKRCVENNYIVNFHNSLLPLHKGQNAHIWTIWQNDKKTGITWHKVDNNIDTGDIIIQKEIKLNSNINSLSLLKKQHELAMESFSECLNNLENLQKYGDSKSSFHLKKDLPNNGFLDLSWKIEKIDRFFRSMAALKGIINPKINLLNSNYEILFYDLDVNIKLYLSNNKILEIRKEN</sequence>
<dbReference type="Proteomes" id="UP000321629">
    <property type="component" value="Unassembled WGS sequence"/>
</dbReference>
<evidence type="ECO:0000313" key="3">
    <source>
        <dbReference type="Proteomes" id="UP000321629"/>
    </source>
</evidence>
<comment type="caution">
    <text evidence="2">The sequence shown here is derived from an EMBL/GenBank/DDBJ whole genome shotgun (WGS) entry which is preliminary data.</text>
</comment>
<dbReference type="GO" id="GO:0004479">
    <property type="term" value="F:methionyl-tRNA formyltransferase activity"/>
    <property type="evidence" value="ECO:0007669"/>
    <property type="project" value="TreeGrafter"/>
</dbReference>
<dbReference type="AlphaFoldDB" id="A0A5C7E303"/>
<organism evidence="2 3">
    <name type="scientific">Campylobacter volucris</name>
    <dbReference type="NCBI Taxonomy" id="1031542"/>
    <lineage>
        <taxon>Bacteria</taxon>
        <taxon>Pseudomonadati</taxon>
        <taxon>Campylobacterota</taxon>
        <taxon>Epsilonproteobacteria</taxon>
        <taxon>Campylobacterales</taxon>
        <taxon>Campylobacteraceae</taxon>
        <taxon>Campylobacter</taxon>
    </lineage>
</organism>
<dbReference type="SUPFAM" id="SSF53328">
    <property type="entry name" value="Formyltransferase"/>
    <property type="match status" value="1"/>
</dbReference>
<keyword evidence="2" id="KW-0808">Transferase</keyword>
<evidence type="ECO:0000313" key="2">
    <source>
        <dbReference type="EMBL" id="TXE85660.1"/>
    </source>
</evidence>
<dbReference type="InterPro" id="IPR036477">
    <property type="entry name" value="Formyl_transf_N_sf"/>
</dbReference>
<dbReference type="PANTHER" id="PTHR11138:SF5">
    <property type="entry name" value="METHIONYL-TRNA FORMYLTRANSFERASE, MITOCHONDRIAL"/>
    <property type="match status" value="1"/>
</dbReference>
<dbReference type="InterPro" id="IPR002376">
    <property type="entry name" value="Formyl_transf_N"/>
</dbReference>
<dbReference type="PANTHER" id="PTHR11138">
    <property type="entry name" value="METHIONYL-TRNA FORMYLTRANSFERASE"/>
    <property type="match status" value="1"/>
</dbReference>
<dbReference type="RefSeq" id="WP_147556245.1">
    <property type="nucleotide sequence ID" value="NZ_VOWJ01000034.1"/>
</dbReference>
<name>A0A5C7E303_9BACT</name>
<gene>
    <name evidence="2" type="ORF">FPD38_07865</name>
</gene>
<proteinExistence type="predicted"/>
<reference evidence="2 3" key="1">
    <citation type="submission" date="2019-07" db="EMBL/GenBank/DDBJ databases">
        <title>Rapid identification of Enteric Bacteria from Whole Genome Sequences (WGS) using Average Nucleotide Identity (ANI).</title>
        <authorList>
            <person name="Lane C."/>
        </authorList>
    </citation>
    <scope>NUCLEOTIDE SEQUENCE [LARGE SCALE GENOMIC DNA]</scope>
    <source>
        <strain evidence="2 3">2016D-0084</strain>
    </source>
</reference>
<feature type="domain" description="Formyl transferase N-terminal" evidence="1">
    <location>
        <begin position="70"/>
        <end position="147"/>
    </location>
</feature>
<evidence type="ECO:0000259" key="1">
    <source>
        <dbReference type="Pfam" id="PF00551"/>
    </source>
</evidence>
<dbReference type="Pfam" id="PF00551">
    <property type="entry name" value="Formyl_trans_N"/>
    <property type="match status" value="1"/>
</dbReference>
<dbReference type="EMBL" id="VOWJ01000034">
    <property type="protein sequence ID" value="TXE85660.1"/>
    <property type="molecule type" value="Genomic_DNA"/>
</dbReference>